<feature type="domain" description="Response regulatory" evidence="9">
    <location>
        <begin position="2887"/>
        <end position="3001"/>
    </location>
</feature>
<evidence type="ECO:0000259" key="8">
    <source>
        <dbReference type="PROSITE" id="PS50109"/>
    </source>
</evidence>
<dbReference type="Pfam" id="PF01590">
    <property type="entry name" value="GAF"/>
    <property type="match status" value="8"/>
</dbReference>
<dbReference type="SMART" id="SM00388">
    <property type="entry name" value="HisKA"/>
    <property type="match status" value="1"/>
</dbReference>
<dbReference type="SUPFAM" id="SSF55781">
    <property type="entry name" value="GAF domain-like"/>
    <property type="match status" value="15"/>
</dbReference>
<dbReference type="InterPro" id="IPR001789">
    <property type="entry name" value="Sig_transdc_resp-reg_receiver"/>
</dbReference>
<keyword evidence="6" id="KW-0902">Two-component regulatory system</keyword>
<name>A0ABU8W4R5_9BURK</name>
<dbReference type="Pfam" id="PF00072">
    <property type="entry name" value="Response_reg"/>
    <property type="match status" value="2"/>
</dbReference>
<evidence type="ECO:0000256" key="6">
    <source>
        <dbReference type="ARBA" id="ARBA00023012"/>
    </source>
</evidence>
<dbReference type="InterPro" id="IPR003594">
    <property type="entry name" value="HATPase_dom"/>
</dbReference>
<feature type="domain" description="Histidine kinase" evidence="8">
    <location>
        <begin position="2643"/>
        <end position="2865"/>
    </location>
</feature>
<dbReference type="InterPro" id="IPR003661">
    <property type="entry name" value="HisK_dim/P_dom"/>
</dbReference>
<feature type="modified residue" description="4-aspartylphosphate" evidence="7">
    <location>
        <position position="3079"/>
    </location>
</feature>
<dbReference type="InterPro" id="IPR005467">
    <property type="entry name" value="His_kinase_dom"/>
</dbReference>
<evidence type="ECO:0000256" key="5">
    <source>
        <dbReference type="ARBA" id="ARBA00022777"/>
    </source>
</evidence>
<feature type="domain" description="Response regulatory" evidence="9">
    <location>
        <begin position="3030"/>
        <end position="3147"/>
    </location>
</feature>
<gene>
    <name evidence="10" type="ORF">WKW80_23850</name>
</gene>
<keyword evidence="11" id="KW-1185">Reference proteome</keyword>
<keyword evidence="4" id="KW-0808">Transferase</keyword>
<dbReference type="Proteomes" id="UP001363010">
    <property type="component" value="Unassembled WGS sequence"/>
</dbReference>
<evidence type="ECO:0000256" key="1">
    <source>
        <dbReference type="ARBA" id="ARBA00000085"/>
    </source>
</evidence>
<dbReference type="InterPro" id="IPR011006">
    <property type="entry name" value="CheY-like_superfamily"/>
</dbReference>
<dbReference type="PANTHER" id="PTHR45339">
    <property type="entry name" value="HYBRID SIGNAL TRANSDUCTION HISTIDINE KINASE J"/>
    <property type="match status" value="1"/>
</dbReference>
<dbReference type="InterPro" id="IPR004358">
    <property type="entry name" value="Sig_transdc_His_kin-like_C"/>
</dbReference>
<comment type="catalytic activity">
    <reaction evidence="1">
        <text>ATP + protein L-histidine = ADP + protein N-phospho-L-histidine.</text>
        <dbReference type="EC" id="2.7.13.3"/>
    </reaction>
</comment>
<evidence type="ECO:0000259" key="9">
    <source>
        <dbReference type="PROSITE" id="PS50110"/>
    </source>
</evidence>
<dbReference type="SMART" id="SM00387">
    <property type="entry name" value="HATPase_c"/>
    <property type="match status" value="1"/>
</dbReference>
<dbReference type="InterPro" id="IPR003018">
    <property type="entry name" value="GAF"/>
</dbReference>
<keyword evidence="3 7" id="KW-0597">Phosphoprotein</keyword>
<dbReference type="SMART" id="SM00448">
    <property type="entry name" value="REC"/>
    <property type="match status" value="2"/>
</dbReference>
<reference evidence="10 11" key="1">
    <citation type="submission" date="2024-03" db="EMBL/GenBank/DDBJ databases">
        <title>Novel species of the genus Variovorax.</title>
        <authorList>
            <person name="Liu Q."/>
            <person name="Xin Y.-H."/>
        </authorList>
    </citation>
    <scope>NUCLEOTIDE SEQUENCE [LARGE SCALE GENOMIC DNA]</scope>
    <source>
        <strain evidence="10 11">KACC 18501</strain>
    </source>
</reference>
<dbReference type="Pfam" id="PF02518">
    <property type="entry name" value="HATPase_c"/>
    <property type="match status" value="1"/>
</dbReference>
<dbReference type="Gene3D" id="3.40.50.2300">
    <property type="match status" value="2"/>
</dbReference>
<dbReference type="PANTHER" id="PTHR45339:SF1">
    <property type="entry name" value="HYBRID SIGNAL TRANSDUCTION HISTIDINE KINASE J"/>
    <property type="match status" value="1"/>
</dbReference>
<dbReference type="PRINTS" id="PR00344">
    <property type="entry name" value="BCTRLSENSOR"/>
</dbReference>
<dbReference type="PROSITE" id="PS50109">
    <property type="entry name" value="HIS_KIN"/>
    <property type="match status" value="1"/>
</dbReference>
<keyword evidence="5" id="KW-0418">Kinase</keyword>
<proteinExistence type="predicted"/>
<dbReference type="SUPFAM" id="SSF47384">
    <property type="entry name" value="Homodimeric domain of signal transducing histidine kinase"/>
    <property type="match status" value="1"/>
</dbReference>
<dbReference type="CDD" id="cd00082">
    <property type="entry name" value="HisKA"/>
    <property type="match status" value="1"/>
</dbReference>
<dbReference type="EC" id="2.7.13.3" evidence="2"/>
<dbReference type="Pfam" id="PF13185">
    <property type="entry name" value="GAF_2"/>
    <property type="match status" value="6"/>
</dbReference>
<dbReference type="SMART" id="SM00065">
    <property type="entry name" value="GAF"/>
    <property type="match status" value="15"/>
</dbReference>
<accession>A0ABU8W4R5</accession>
<comment type="caution">
    <text evidence="10">The sequence shown here is derived from an EMBL/GenBank/DDBJ whole genome shotgun (WGS) entry which is preliminary data.</text>
</comment>
<dbReference type="InterPro" id="IPR036890">
    <property type="entry name" value="HATPase_C_sf"/>
</dbReference>
<dbReference type="Gene3D" id="3.30.565.10">
    <property type="entry name" value="Histidine kinase-like ATPase, C-terminal domain"/>
    <property type="match status" value="1"/>
</dbReference>
<protein>
    <recommendedName>
        <fullName evidence="2">histidine kinase</fullName>
        <ecNumber evidence="2">2.7.13.3</ecNumber>
    </recommendedName>
</protein>
<dbReference type="CDD" id="cd16922">
    <property type="entry name" value="HATPase_EvgS-ArcB-TorS-like"/>
    <property type="match status" value="1"/>
</dbReference>
<dbReference type="SUPFAM" id="SSF52172">
    <property type="entry name" value="CheY-like"/>
    <property type="match status" value="2"/>
</dbReference>
<sequence length="3152" mass="343484">MDARLVETGLRLCGLCSESELREVLLAEAAALIDAQRVLLVLDCKKDGLHIAGAKLPAGEDAAALREAIEPWLAKARRSRKPSLRHGPDGADPVDQRSCLVAPLVHEDELAGYLYADVEGGHGRFDNTHRDALALLARQAATALAHIRRQEQQARKLAESADQLAQRAGEIALINSIQQGVTAGMAFQDIINLTGDKLRELLQTGDITVMWRDAATGLVQALYRYEHNQPLPLPPARPLKPGEPLERIFLAREVGVANTREDQTRVGMGPSPGTDWAHSIVGVPIIGTDRVIGAIGMQNHEREYAFGPHEVRLLQTVAASMAGALENARLFDETQHLLKETEARNAELAIIAAVQDALAGELNLQGVYDAVGDKLSLVFPQADVGIRIYDAAANLMHYPFIGRKGERFRMASTEPVGFGAQVLRTRQTLLVDENLEARAREVGSVVLSYHPSFPKSQVLVPLVVADKAVGMISLADMRREHAFLPSDVRLLETLAGSMSAALDNARLFAETQKALAHQTATAEVLQVIGSSVADTGPVFDKIIECCERLFQASSFALQMVDAQGQLALTRWHVTEAGRAAWGDATVELVGQLMRSSFPMPLADTSAELAFRTADLVEFADVLGDPRAPLVLRRNAERMQTSFANLVAPMMWEGRGIGILSMQRTQVGPFLPSDRVLLKTFAEQAVIAIHNAHLFNETQESLAHQTAAAEVLQVIGKSVADPGPVFDKIIECCERLFDASGFGLMMVDAQGQLDLARWRITASGNAEIGPDRAAAIGPAMKVNYPMPLAGTAAELSFRTGQLVEFADVLSDPGAPLILRRYAEFLGMSFANMAAPLMWEGKGIGLLSMQRGQVGPFKPSERALLRTFADQAVIAIQNARLFNETQEALAHQTAAAEVLQVIGKSVADTGPVFDKIIECCERLFDANAYSLLMVDNHGELALTRFGFTPAGRAARGEEVAARFEASVPSNYPMPLAGTSAELAFRTGDLVEVRDVLNDSGVPAVLLRNAKLLGSSFSNLAAPLMWEGRGIGILSMARPVGPFKPSERSLLKTFADQAVIAIQNARMFNETQEALHKVEERTAELTESLESQTAVSDVLRVISESRTDVMPVFEAILDCTMWLFEGPSSSIFTFDGRLVRLAATRNWTPDALEAARTMWPAPPDPHQMNGRVILERKALSNDDAWADPDYDRTLANTGNRRRMIAAPMLKNGEPVGVIVTAWPEPGKTPRRQIELLQLFADQAVIAIENVRLINETREALERQTATSEVLKVISASPTDVQPVFDTVAERAGLLCRAEGSRVWLVADGKLRAMTSYGPLYSDMLGTELPLRTTSIAGRCFLEQRCVHVEDILPLIDTEYPDVRELQARNGFRTVLAVPMLREGVAVGVISLLRNQVRPFSQPEIALVQTFADQAVIAIENVRLFNETREALERQTATAEILKVIASSPADVRPVFDAIVHSARRLVGGLSATLLRRIGDSIHLAAFTETTEEGDQALKKFFPVPVQSDYIYQPLLTGQPLLMQDIETHTEVSVALRELAQLRGWRGHANVPLVHEGVPVGMISVTRVAPGPFTQHQVDLLKTFADQAVIAIQNVQMFNETQEALERQTATAKVLRVLGGSMTDTQPVFDAIVKNCGKLLHDSRVVLWLAEADGLRARASNGGLPDMLVPVDHSSPIGACVADRRVIHLPDLRAAVAQHPRLQQLGVGSGFRSGIYAPLLREGRAIGGLAVLQKEQDAFDDKDISLLESFVGPAVIAIENVRLFRETQEALNRQTATADILRVISGSPTDVQPVFEAIVETGVRLLACDLALILRCEGQTMRPVASFAPDGPRLDMGPPVLPLDAAINFPSRAAVYGQNYHVPDWSAIELPQQEQQIRALFGVNASLMLPMMREGEAIGVLTFARKQAGAFDPKQIALAESFRDQAVIAIENVRLFRETQEALEQQTATSEVLEVLNSSVADTVPVFDKILSSCEKLFSSSEQGILLFGADGFVELAAHHGQALPVLQKIYAENIPSSAYEAGMRSGKPIHFVNTLAPDAHPAVRRVAEALNIGPYSQLVAPMRWKNQPIGFLNVIRAPATGFTDKEISLLETFADQAVIAIQNARLFRETNEALEQQTAISEILRVISSSPTETQPVFDAIVKACQQLFDGRAVAFCLPRDGMVETVAFADDGTRGKQESGFMEPWPLDRDSASGACMLDARIINVSDTQAGVAEFPRMKDLALALGYKSALVVPLMKEQRAIGSIAILRAYTGAFTEQETKLAGTFADQAVIAIENTRLFNETREALERQTATSEVLQVISRSVNNTAPVFERILESCSRLLSIEDAAIYLVSDDGMLLPGARLGALYERAFRALPLPLANTLSGRAMQERRILHFPDLMASEEVPQPMKDATRSVGDGSIAFAPMIWNNRGIGTLSVVRVPPRAFSDKELGLLSSFADQAVIAIQNARLFNETQEALEQQTATADVLQVISESMENAQPVFDKILESCQHLFSGSQMGVSLIGEDGLVHLGAHRGEARETLERYYPRPIDHSPLGLAMGGPDVLHIPDALADPRLLPFMREVAEQIGNYAIMIAPLMWEGRNIGSIHVTRDPPAPFDDKEIKLLKTFADQAVIAIQNARLFDETKEARAAAEAANEAKSAFLATMSHEIRTPMNAVIGMSGLLLDTPLNVEQQDYVSTIRDSGDALLTIINDILDYSKIEAGRMDIEAHPFDLRDCVESALDLVSTRATEKHLDIAYVFEGEVPVGISGDLTRLRQILLNLLSNAVKFTETGEVVLTVTSNALPGGKAVLTFAVRDTGIGLTPQGMGRLFQSFSQADSSTTRKYGGTGLGLAISKRLAELMGGTMWVESDGPGTGSTFFVTIEVPVAEMPPSKRRIFTGVQAELQGKRVLVVDDNATNRRVLSLQSGKWGMESRDTESPLEALRWLAQGEHFDLAILDMHMPEIDGAELARRIRASHATLPLVLFSSLGRREVGADAESLFNAYLAKPIHQSQLFDTLVGLVAHEPVAKPAPAVAAKPQMDPTMAARHPLRILLAEDNAVNQKLAMRLLQQMGYRADLASNGIEAVESVQRQAYDVVLMDVQMPELDGLDATRQICTLMPPGERPRIVAMTANAMQGDQEMCIAAGMDDYLTKPIRVDRLVEALNNVPARKDR</sequence>
<evidence type="ECO:0000256" key="4">
    <source>
        <dbReference type="ARBA" id="ARBA00022679"/>
    </source>
</evidence>
<dbReference type="Pfam" id="PF00512">
    <property type="entry name" value="HisKA"/>
    <property type="match status" value="1"/>
</dbReference>
<organism evidence="10 11">
    <name type="scientific">Variovorax humicola</name>
    <dbReference type="NCBI Taxonomy" id="1769758"/>
    <lineage>
        <taxon>Bacteria</taxon>
        <taxon>Pseudomonadati</taxon>
        <taxon>Pseudomonadota</taxon>
        <taxon>Betaproteobacteria</taxon>
        <taxon>Burkholderiales</taxon>
        <taxon>Comamonadaceae</taxon>
        <taxon>Variovorax</taxon>
    </lineage>
</organism>
<dbReference type="CDD" id="cd17546">
    <property type="entry name" value="REC_hyHK_CKI1_RcsC-like"/>
    <property type="match status" value="2"/>
</dbReference>
<dbReference type="InterPro" id="IPR036097">
    <property type="entry name" value="HisK_dim/P_sf"/>
</dbReference>
<feature type="modified residue" description="4-aspartylphosphate" evidence="7">
    <location>
        <position position="2937"/>
    </location>
</feature>
<dbReference type="SUPFAM" id="SSF55874">
    <property type="entry name" value="ATPase domain of HSP90 chaperone/DNA topoisomerase II/histidine kinase"/>
    <property type="match status" value="1"/>
</dbReference>
<dbReference type="Gene3D" id="1.10.287.130">
    <property type="match status" value="1"/>
</dbReference>
<evidence type="ECO:0000256" key="3">
    <source>
        <dbReference type="ARBA" id="ARBA00022553"/>
    </source>
</evidence>
<evidence type="ECO:0000256" key="7">
    <source>
        <dbReference type="PROSITE-ProRule" id="PRU00169"/>
    </source>
</evidence>
<dbReference type="Pfam" id="PF13492">
    <property type="entry name" value="GAF_3"/>
    <property type="match status" value="1"/>
</dbReference>
<dbReference type="EMBL" id="JBBKZV010000018">
    <property type="protein sequence ID" value="MEJ8825024.1"/>
    <property type="molecule type" value="Genomic_DNA"/>
</dbReference>
<evidence type="ECO:0000313" key="11">
    <source>
        <dbReference type="Proteomes" id="UP001363010"/>
    </source>
</evidence>
<dbReference type="InterPro" id="IPR029016">
    <property type="entry name" value="GAF-like_dom_sf"/>
</dbReference>
<dbReference type="PROSITE" id="PS50110">
    <property type="entry name" value="RESPONSE_REGULATORY"/>
    <property type="match status" value="2"/>
</dbReference>
<evidence type="ECO:0000256" key="2">
    <source>
        <dbReference type="ARBA" id="ARBA00012438"/>
    </source>
</evidence>
<dbReference type="RefSeq" id="WP_340366049.1">
    <property type="nucleotide sequence ID" value="NZ_JBBKZV010000018.1"/>
</dbReference>
<dbReference type="Gene3D" id="3.30.450.40">
    <property type="match status" value="15"/>
</dbReference>
<evidence type="ECO:0000313" key="10">
    <source>
        <dbReference type="EMBL" id="MEJ8825024.1"/>
    </source>
</evidence>